<dbReference type="InterPro" id="IPR040442">
    <property type="entry name" value="Pyrv_kinase-like_dom_sf"/>
</dbReference>
<dbReference type="NCBIfam" id="TIGR00222">
    <property type="entry name" value="panB"/>
    <property type="match status" value="1"/>
</dbReference>
<dbReference type="UniPathway" id="UPA00028">
    <property type="reaction ID" value="UER00003"/>
</dbReference>
<evidence type="ECO:0000256" key="7">
    <source>
        <dbReference type="HAMAP-Rule" id="MF_00156"/>
    </source>
</evidence>
<dbReference type="GO" id="GO:0000287">
    <property type="term" value="F:magnesium ion binding"/>
    <property type="evidence" value="ECO:0007669"/>
    <property type="project" value="TreeGrafter"/>
</dbReference>
<comment type="subcellular location">
    <subcellularLocation>
        <location evidence="7">Cytoplasm</location>
    </subcellularLocation>
</comment>
<evidence type="ECO:0000256" key="1">
    <source>
        <dbReference type="ARBA" id="ARBA00005033"/>
    </source>
</evidence>
<comment type="cofactor">
    <cofactor evidence="7 10">
        <name>Mg(2+)</name>
        <dbReference type="ChEBI" id="CHEBI:18420"/>
    </cofactor>
    <text evidence="7 10">Binds 1 Mg(2+) ion per subunit.</text>
</comment>
<gene>
    <name evidence="7 11" type="primary">panB</name>
    <name evidence="11" type="ORF">A6302_00254</name>
</gene>
<comment type="pathway">
    <text evidence="1 7">Cofactor biosynthesis; (R)-pantothenate biosynthesis; (R)-pantoate from 3-methyl-2-oxobutanoate: step 1/2.</text>
</comment>
<keyword evidence="7 10" id="KW-0479">Metal-binding</keyword>
<feature type="binding site" evidence="7 9">
    <location>
        <begin position="50"/>
        <end position="51"/>
    </location>
    <ligand>
        <name>3-methyl-2-oxobutanoate</name>
        <dbReference type="ChEBI" id="CHEBI:11851"/>
    </ligand>
</feature>
<dbReference type="SUPFAM" id="SSF51621">
    <property type="entry name" value="Phosphoenolpyruvate/pyruvate domain"/>
    <property type="match status" value="1"/>
</dbReference>
<dbReference type="PIRSF" id="PIRSF000388">
    <property type="entry name" value="Pantoate_hydroxy_MeTrfase"/>
    <property type="match status" value="1"/>
</dbReference>
<dbReference type="PATRIC" id="fig|1439726.3.peg.268"/>
<dbReference type="NCBIfam" id="NF001452">
    <property type="entry name" value="PRK00311.1"/>
    <property type="match status" value="1"/>
</dbReference>
<dbReference type="PANTHER" id="PTHR20881:SF0">
    <property type="entry name" value="3-METHYL-2-OXOBUTANOATE HYDROXYMETHYLTRANSFERASE"/>
    <property type="match status" value="1"/>
</dbReference>
<comment type="subunit">
    <text evidence="3 7">Homodecamer; pentamer of dimers.</text>
</comment>
<evidence type="ECO:0000256" key="2">
    <source>
        <dbReference type="ARBA" id="ARBA00008676"/>
    </source>
</evidence>
<keyword evidence="7 10" id="KW-0460">Magnesium</keyword>
<dbReference type="GO" id="GO:0032259">
    <property type="term" value="P:methylation"/>
    <property type="evidence" value="ECO:0007669"/>
    <property type="project" value="UniProtKB-KW"/>
</dbReference>
<evidence type="ECO:0000256" key="6">
    <source>
        <dbReference type="ARBA" id="ARBA00056497"/>
    </source>
</evidence>
<proteinExistence type="inferred from homology"/>
<feature type="binding site" evidence="7 9">
    <location>
        <position position="119"/>
    </location>
    <ligand>
        <name>3-methyl-2-oxobutanoate</name>
        <dbReference type="ChEBI" id="CHEBI:11851"/>
    </ligand>
</feature>
<organism evidence="11 12">
    <name type="scientific">Methylobrevis pamukkalensis</name>
    <dbReference type="NCBI Taxonomy" id="1439726"/>
    <lineage>
        <taxon>Bacteria</taxon>
        <taxon>Pseudomonadati</taxon>
        <taxon>Pseudomonadota</taxon>
        <taxon>Alphaproteobacteria</taxon>
        <taxon>Hyphomicrobiales</taxon>
        <taxon>Pleomorphomonadaceae</taxon>
        <taxon>Methylobrevis</taxon>
    </lineage>
</organism>
<dbReference type="GO" id="GO:0008168">
    <property type="term" value="F:methyltransferase activity"/>
    <property type="evidence" value="ECO:0007669"/>
    <property type="project" value="UniProtKB-KW"/>
</dbReference>
<feature type="binding site" evidence="7 9">
    <location>
        <position position="89"/>
    </location>
    <ligand>
        <name>3-methyl-2-oxobutanoate</name>
        <dbReference type="ChEBI" id="CHEBI:11851"/>
    </ligand>
</feature>
<dbReference type="OrthoDB" id="9781789at2"/>
<dbReference type="PANTHER" id="PTHR20881">
    <property type="entry name" value="3-METHYL-2-OXOBUTANOATE HYDROXYMETHYLTRANSFERASE"/>
    <property type="match status" value="1"/>
</dbReference>
<dbReference type="CDD" id="cd06557">
    <property type="entry name" value="KPHMT-like"/>
    <property type="match status" value="1"/>
</dbReference>
<feature type="binding site" evidence="7 10">
    <location>
        <position position="89"/>
    </location>
    <ligand>
        <name>Mg(2+)</name>
        <dbReference type="ChEBI" id="CHEBI:18420"/>
    </ligand>
</feature>
<evidence type="ECO:0000313" key="12">
    <source>
        <dbReference type="Proteomes" id="UP000094622"/>
    </source>
</evidence>
<dbReference type="EMBL" id="MCRJ01000002">
    <property type="protein sequence ID" value="ODN72508.1"/>
    <property type="molecule type" value="Genomic_DNA"/>
</dbReference>
<evidence type="ECO:0000256" key="3">
    <source>
        <dbReference type="ARBA" id="ARBA00011424"/>
    </source>
</evidence>
<dbReference type="GO" id="GO:0003864">
    <property type="term" value="F:3-methyl-2-oxobutanoate hydroxymethyltransferase activity"/>
    <property type="evidence" value="ECO:0007669"/>
    <property type="project" value="UniProtKB-UniRule"/>
</dbReference>
<evidence type="ECO:0000313" key="11">
    <source>
        <dbReference type="EMBL" id="ODN72508.1"/>
    </source>
</evidence>
<dbReference type="Gene3D" id="3.20.20.60">
    <property type="entry name" value="Phosphoenolpyruvate-binding domains"/>
    <property type="match status" value="1"/>
</dbReference>
<dbReference type="RefSeq" id="WP_069305491.1">
    <property type="nucleotide sequence ID" value="NZ_MCRJ01000002.1"/>
</dbReference>
<dbReference type="GO" id="GO:0015940">
    <property type="term" value="P:pantothenate biosynthetic process"/>
    <property type="evidence" value="ECO:0007669"/>
    <property type="project" value="UniProtKB-UniRule"/>
</dbReference>
<name>A0A1E3H848_9HYPH</name>
<keyword evidence="7" id="KW-0963">Cytoplasm</keyword>
<evidence type="ECO:0000256" key="10">
    <source>
        <dbReference type="PIRSR" id="PIRSR000388-3"/>
    </source>
</evidence>
<protein>
    <recommendedName>
        <fullName evidence="7">3-methyl-2-oxobutanoate hydroxymethyltransferase</fullName>
        <ecNumber evidence="7">2.1.2.11</ecNumber>
    </recommendedName>
    <alternativeName>
        <fullName evidence="7">Ketopantoate hydroxymethyltransferase</fullName>
        <shortName evidence="7">KPHMT</shortName>
    </alternativeName>
</protein>
<dbReference type="GO" id="GO:0005737">
    <property type="term" value="C:cytoplasm"/>
    <property type="evidence" value="ECO:0007669"/>
    <property type="project" value="UniProtKB-SubCell"/>
</dbReference>
<feature type="active site" description="Proton acceptor" evidence="7 8">
    <location>
        <position position="188"/>
    </location>
</feature>
<feature type="binding site" evidence="7 10">
    <location>
        <position position="50"/>
    </location>
    <ligand>
        <name>Mg(2+)</name>
        <dbReference type="ChEBI" id="CHEBI:18420"/>
    </ligand>
</feature>
<dbReference type="Pfam" id="PF02548">
    <property type="entry name" value="Pantoate_transf"/>
    <property type="match status" value="1"/>
</dbReference>
<comment type="similarity">
    <text evidence="2 7">Belongs to the PanB family.</text>
</comment>
<dbReference type="AlphaFoldDB" id="A0A1E3H848"/>
<evidence type="ECO:0000256" key="4">
    <source>
        <dbReference type="ARBA" id="ARBA00022655"/>
    </source>
</evidence>
<dbReference type="FunFam" id="3.20.20.60:FF:000003">
    <property type="entry name" value="3-methyl-2-oxobutanoate hydroxymethyltransferase"/>
    <property type="match status" value="1"/>
</dbReference>
<comment type="catalytic activity">
    <reaction evidence="7">
        <text>(6R)-5,10-methylene-5,6,7,8-tetrahydrofolate + 3-methyl-2-oxobutanoate + H2O = 2-dehydropantoate + (6S)-5,6,7,8-tetrahydrofolate</text>
        <dbReference type="Rhea" id="RHEA:11824"/>
        <dbReference type="ChEBI" id="CHEBI:11561"/>
        <dbReference type="ChEBI" id="CHEBI:11851"/>
        <dbReference type="ChEBI" id="CHEBI:15377"/>
        <dbReference type="ChEBI" id="CHEBI:15636"/>
        <dbReference type="ChEBI" id="CHEBI:57453"/>
        <dbReference type="EC" id="2.1.2.11"/>
    </reaction>
</comment>
<feature type="binding site" evidence="7 10">
    <location>
        <position position="121"/>
    </location>
    <ligand>
        <name>Mg(2+)</name>
        <dbReference type="ChEBI" id="CHEBI:18420"/>
    </ligand>
</feature>
<keyword evidence="12" id="KW-1185">Reference proteome</keyword>
<reference evidence="11 12" key="1">
    <citation type="submission" date="2016-07" db="EMBL/GenBank/DDBJ databases">
        <title>Draft Genome Sequence of Methylobrevis pamukkalensis PK2.</title>
        <authorList>
            <person name="Vasilenko O.V."/>
            <person name="Doronina N.V."/>
            <person name="Shmareva M.N."/>
            <person name="Tarlachkov S.V."/>
            <person name="Mustakhimov I."/>
            <person name="Trotsenko Y.A."/>
        </authorList>
    </citation>
    <scope>NUCLEOTIDE SEQUENCE [LARGE SCALE GENOMIC DNA]</scope>
    <source>
        <strain evidence="11 12">PK2</strain>
    </source>
</reference>
<dbReference type="Proteomes" id="UP000094622">
    <property type="component" value="Unassembled WGS sequence"/>
</dbReference>
<keyword evidence="5 7" id="KW-0808">Transferase</keyword>
<dbReference type="EC" id="2.1.2.11" evidence="7"/>
<sequence>MSATTLKRRKTTGEIRAMKGTGRPIVSLTAYTTPIAKLFDPHVDFLLVGDSVGMVMYGFESSLAVTLDMMIAHGAAVMRGAEKACVIVDMPFATYQESPAQAFRNAARVMVETGCDGVKIEGGPEMAETIRFLTERGIPVLAHIGLTPQSINAFGGYRARGRSQAEADHIMAGARAVEEAGAFAVVIEGTLEPLAQAITEASGIPTIGIGASVHCDGQVLVSDDMLGLFSDFKPRFVKHYARLAPQIAEAAESFAADVRARSFPAPEHTYQPKKDGPAT</sequence>
<dbReference type="InterPro" id="IPR003700">
    <property type="entry name" value="Pantoate_hydroxy_MeTrfase"/>
</dbReference>
<evidence type="ECO:0000256" key="9">
    <source>
        <dbReference type="PIRSR" id="PIRSR000388-2"/>
    </source>
</evidence>
<evidence type="ECO:0000256" key="8">
    <source>
        <dbReference type="PIRSR" id="PIRSR000388-1"/>
    </source>
</evidence>
<keyword evidence="4 7" id="KW-0566">Pantothenate biosynthesis</keyword>
<dbReference type="HAMAP" id="MF_00156">
    <property type="entry name" value="PanB"/>
    <property type="match status" value="1"/>
</dbReference>
<keyword evidence="11" id="KW-0489">Methyltransferase</keyword>
<comment type="caution">
    <text evidence="11">The sequence shown here is derived from an EMBL/GenBank/DDBJ whole genome shotgun (WGS) entry which is preliminary data.</text>
</comment>
<evidence type="ECO:0000256" key="5">
    <source>
        <dbReference type="ARBA" id="ARBA00022679"/>
    </source>
</evidence>
<dbReference type="InterPro" id="IPR015813">
    <property type="entry name" value="Pyrv/PenolPyrv_kinase-like_dom"/>
</dbReference>
<comment type="function">
    <text evidence="6 7">Catalyzes the reversible reaction in which hydroxymethyl group from 5,10-methylenetetrahydrofolate is transferred onto alpha-ketoisovalerate to form ketopantoate.</text>
</comment>
<accession>A0A1E3H848</accession>